<keyword evidence="3" id="KW-1185">Reference proteome</keyword>
<protein>
    <recommendedName>
        <fullName evidence="4">DUF3102 domain-containing protein</fullName>
    </recommendedName>
</protein>
<dbReference type="EMBL" id="JBHLTN010000021">
    <property type="protein sequence ID" value="MFC0593180.1"/>
    <property type="molecule type" value="Genomic_DNA"/>
</dbReference>
<dbReference type="Proteomes" id="UP001589834">
    <property type="component" value="Unassembled WGS sequence"/>
</dbReference>
<dbReference type="RefSeq" id="WP_377483179.1">
    <property type="nucleotide sequence ID" value="NZ_JBHLTN010000021.1"/>
</dbReference>
<proteinExistence type="predicted"/>
<accession>A0ABV6PTN9</accession>
<comment type="caution">
    <text evidence="2">The sequence shown here is derived from an EMBL/GenBank/DDBJ whole genome shotgun (WGS) entry which is preliminary data.</text>
</comment>
<evidence type="ECO:0000313" key="3">
    <source>
        <dbReference type="Proteomes" id="UP001589834"/>
    </source>
</evidence>
<reference evidence="2 3" key="1">
    <citation type="submission" date="2024-09" db="EMBL/GenBank/DDBJ databases">
        <authorList>
            <person name="Sun Q."/>
            <person name="Mori K."/>
        </authorList>
    </citation>
    <scope>NUCLEOTIDE SEQUENCE [LARGE SCALE GENOMIC DNA]</scope>
    <source>
        <strain evidence="2 3">NCAIM B.02336</strain>
    </source>
</reference>
<evidence type="ECO:0000313" key="2">
    <source>
        <dbReference type="EMBL" id="MFC0593180.1"/>
    </source>
</evidence>
<evidence type="ECO:0000256" key="1">
    <source>
        <dbReference type="SAM" id="Coils"/>
    </source>
</evidence>
<feature type="coiled-coil region" evidence="1">
    <location>
        <begin position="171"/>
        <end position="198"/>
    </location>
</feature>
<organism evidence="2 3">
    <name type="scientific">Ottowia pentelensis</name>
    <dbReference type="NCBI Taxonomy" id="511108"/>
    <lineage>
        <taxon>Bacteria</taxon>
        <taxon>Pseudomonadati</taxon>
        <taxon>Pseudomonadota</taxon>
        <taxon>Betaproteobacteria</taxon>
        <taxon>Burkholderiales</taxon>
        <taxon>Comamonadaceae</taxon>
        <taxon>Ottowia</taxon>
    </lineage>
</organism>
<evidence type="ECO:0008006" key="4">
    <source>
        <dbReference type="Google" id="ProtNLM"/>
    </source>
</evidence>
<name>A0ABV6PTN9_9BURK</name>
<sequence>MQGRKANPVAQPVPDPTRPEAFDRLNDDAAALAVIQQQQQEAADTLAIQFGYGGAVTVGRLEDEIRFYQERTVEMYLEVGKRLLMLKELTAHGDFERRVELMGFSTRSARRFMGVAKRVAKSATVAVLAGQVKNASVLLEFMDEDDEVIAETLERLDEIDKKPASVLRAELRKTLAERERMQAVNAELHQEVVALKLKTKSKVVAVTDWPDALQPLAEQVAAAGRKLATAVSELETCRITLFATAQELPDTETPRYQAALGHMAEVYQAALERAERDLGRERVTFDKTLGAYSDKG</sequence>
<gene>
    <name evidence="2" type="ORF">ACFFGG_11480</name>
</gene>
<keyword evidence="1" id="KW-0175">Coiled coil</keyword>